<accession>A0ABS7QE00</accession>
<feature type="coiled-coil region" evidence="1">
    <location>
        <begin position="878"/>
        <end position="1010"/>
    </location>
</feature>
<evidence type="ECO:0000256" key="1">
    <source>
        <dbReference type="SAM" id="Coils"/>
    </source>
</evidence>
<keyword evidence="1" id="KW-0175">Coiled coil</keyword>
<proteinExistence type="predicted"/>
<evidence type="ECO:0000313" key="4">
    <source>
        <dbReference type="Proteomes" id="UP000778578"/>
    </source>
</evidence>
<feature type="compositionally biased region" description="Basic and acidic residues" evidence="2">
    <location>
        <begin position="480"/>
        <end position="495"/>
    </location>
</feature>
<feature type="region of interest" description="Disordered" evidence="2">
    <location>
        <begin position="1253"/>
        <end position="1277"/>
    </location>
</feature>
<keyword evidence="4" id="KW-1185">Reference proteome</keyword>
<feature type="region of interest" description="Disordered" evidence="2">
    <location>
        <begin position="633"/>
        <end position="712"/>
    </location>
</feature>
<feature type="compositionally biased region" description="Low complexity" evidence="2">
    <location>
        <begin position="1613"/>
        <end position="1631"/>
    </location>
</feature>
<evidence type="ECO:0000256" key="2">
    <source>
        <dbReference type="SAM" id="MobiDB-lite"/>
    </source>
</evidence>
<dbReference type="RefSeq" id="WP_222965881.1">
    <property type="nucleotide sequence ID" value="NZ_JAINZZ010000034.1"/>
</dbReference>
<feature type="region of interest" description="Disordered" evidence="2">
    <location>
        <begin position="459"/>
        <end position="495"/>
    </location>
</feature>
<gene>
    <name evidence="3" type="ORF">K7862_23865</name>
</gene>
<evidence type="ECO:0000313" key="3">
    <source>
        <dbReference type="EMBL" id="MBY8880650.1"/>
    </source>
</evidence>
<comment type="caution">
    <text evidence="3">The sequence shown here is derived from an EMBL/GenBank/DDBJ whole genome shotgun (WGS) entry which is preliminary data.</text>
</comment>
<feature type="region of interest" description="Disordered" evidence="2">
    <location>
        <begin position="1047"/>
        <end position="1068"/>
    </location>
</feature>
<evidence type="ECO:0008006" key="5">
    <source>
        <dbReference type="Google" id="ProtNLM"/>
    </source>
</evidence>
<sequence length="1640" mass="173001">MYELSRVRLYSIGPAGARYADTVLDLRGVGDVVPQPAPAQGEFFAEEPAGPPRRPAPAGVLFLENGGGKSVLLKLIFSVMLPGHRNTLGGASSGVLRKFLLAEDCGHVALEWQHTLTGELVVVGKVSEWRGRQISSDPRKFAEAWYSFRPGPGLSLDSLPVAEATAVRPVAEGTSAARGRRRTMKGFRDAVTEAAKAYPHLDVVWEEIHDRWNEHLGDLGLDPELFRYQREMNADEGEAAGLFAVKKDSDFTDLLLRAVTDTRDTDGLADLVHGFAGKLGRRAELTAERDFTAGSLDLLERIVESTAARDRARAVHAQSERRTRALAHRLSARARQERARAGELAQDMAQAAHAVTDAEQARGGSAGIAAELAYRHASLALAAADKGATALRRELSDARTLHAAWQAAEIVLRHRAAGDRLARVSEAIREAERDAAPALAARTQAATALVRALHAAAGRAEQQADEEEERSAVLQGQSETAHRDATAAATEAERARTEIGHLGQRLAEVEQETAEAVRAGWLDDSAPDADPARAALAAADAEQTADALARGAAEAATATAARARDTASAEARAELAAARAADALGTAEAAHSAATVAAGALASDPRLSALLGLPATFTGTAAAVPAVLAIPASRSGSPRAGARVPSDTGAAEANSGCHGGPEAPGRSGGPGGTTEAGADDGVQPGGETAAGGREGSPAREALAAAPGDGTALTPAELDRFAEQLRELLDDSVGAAERHLFELRTAAADDARILGALGDGGLLPPGPDVLATVEFLGEHGIPALPGWRYLAQAVDPVDHAVVLATRPELVDGVVVTDPGSYRRAKEVLEQAALLPRSTVAVGTAAALLAPPPGGAAGPDVFLVPPNPAMHDEVAADGERQELRARATAREEEIRALAARLANDRTLLARLASWRSTCPEGRLAELAAEVAAARDAAERTRTALAGIRAERAEAEAAAAAAAAENDTRRGAAEQARRRADALAGLAHRLRERANWQRRSRELAADAAEAEARAEACLTLARAADEDRRAAQRASDDARRTARVLRAERSEIAGAPEDAPEAANASPSAPQSLPALREAYRAASQVYEKVGVGADLRAEQARAESIESAALTELERLTNKVRSRAAQLLEGPDGADGPSRQAAAARAEQLVQTLESRQSAASEQLGRLRGEAERLAPEGGDAHAELPEELTPRDAEHAQQLLRAANAELSARTEALEQARAAHADVVRDHRAAEDAAGGFDELAALLRDLLRDTGQQADDETPEPYPGSPGEARQEAAEARRSLRGCAADLSAAEGQVREASDVLVRHANAVRYEQVRTPARQQIRELPGAALPDHAAAWAAAFAPRLRVLTDELGQLERNRDSIVDRLRGLVESSLATLRSAQRLSRLPEGLGEWSGQEFLRIRFEDPDQAVLTERLGEVIDEATRAAVRKNSDLRRDGMTLLLRGVAAGLEPRGVAVEILKPDAVLRAERVPVGQMGDVFSGGQLLTAAIALYCTMAALRSNDRGRDRQRHAGTLFLDNPIGRANATYLLELQRAVADALGVQLIYTTGLFDTTALAEFPLVVRLRNDADLRAGLKYISVEEHLRPGLPVPDPHGEPVHGEITATRMFRRPADVPADAPADLPADAPADVAAHPGGRGGLT</sequence>
<feature type="compositionally biased region" description="Low complexity" evidence="2">
    <location>
        <begin position="1049"/>
        <end position="1068"/>
    </location>
</feature>
<protein>
    <recommendedName>
        <fullName evidence="5">Chromosome segregation ATPase</fullName>
    </recommendedName>
</protein>
<dbReference type="EMBL" id="JAINZZ010000034">
    <property type="protein sequence ID" value="MBY8880650.1"/>
    <property type="molecule type" value="Genomic_DNA"/>
</dbReference>
<dbReference type="Proteomes" id="UP000778578">
    <property type="component" value="Unassembled WGS sequence"/>
</dbReference>
<name>A0ABS7QE00_9ACTN</name>
<feature type="region of interest" description="Disordered" evidence="2">
    <location>
        <begin position="1613"/>
        <end position="1640"/>
    </location>
</feature>
<organism evidence="3 4">
    <name type="scientific">Actinacidiphila acidipaludis</name>
    <dbReference type="NCBI Taxonomy" id="2873382"/>
    <lineage>
        <taxon>Bacteria</taxon>
        <taxon>Bacillati</taxon>
        <taxon>Actinomycetota</taxon>
        <taxon>Actinomycetes</taxon>
        <taxon>Kitasatosporales</taxon>
        <taxon>Streptomycetaceae</taxon>
        <taxon>Actinacidiphila</taxon>
    </lineage>
</organism>
<reference evidence="3 4" key="1">
    <citation type="submission" date="2021-08" db="EMBL/GenBank/DDBJ databases">
        <title>WGS of actinomycetes from Thailand.</title>
        <authorList>
            <person name="Thawai C."/>
        </authorList>
    </citation>
    <scope>NUCLEOTIDE SEQUENCE [LARGE SCALE GENOMIC DNA]</scope>
    <source>
        <strain evidence="3 4">PLK6-54</strain>
    </source>
</reference>